<dbReference type="InterPro" id="IPR016185">
    <property type="entry name" value="PreATP-grasp_dom_sf"/>
</dbReference>
<dbReference type="PANTHER" id="PTHR43472">
    <property type="entry name" value="PHOSPHORIBOSYLAMINE--GLYCINE LIGASE"/>
    <property type="match status" value="1"/>
</dbReference>
<dbReference type="InterPro" id="IPR000115">
    <property type="entry name" value="PRibGlycinamide_synth"/>
</dbReference>
<evidence type="ECO:0000256" key="6">
    <source>
        <dbReference type="ARBA" id="ARBA00022723"/>
    </source>
</evidence>
<dbReference type="Pfam" id="PF01071">
    <property type="entry name" value="GARS_A"/>
    <property type="match status" value="1"/>
</dbReference>
<dbReference type="Gene3D" id="3.30.1490.20">
    <property type="entry name" value="ATP-grasp fold, A domain"/>
    <property type="match status" value="1"/>
</dbReference>
<accession>F5YF27</accession>
<evidence type="ECO:0000256" key="8">
    <source>
        <dbReference type="ARBA" id="ARBA00022755"/>
    </source>
</evidence>
<keyword evidence="18" id="KW-1185">Reference proteome</keyword>
<dbReference type="SUPFAM" id="SSF51246">
    <property type="entry name" value="Rudiment single hybrid motif"/>
    <property type="match status" value="1"/>
</dbReference>
<comment type="cofactor">
    <cofactor evidence="2">
        <name>Mg(2+)</name>
        <dbReference type="ChEBI" id="CHEBI:18420"/>
    </cofactor>
</comment>
<dbReference type="InterPro" id="IPR011054">
    <property type="entry name" value="Rudment_hybrid_motif"/>
</dbReference>
<dbReference type="FunFam" id="3.40.50.20:FF:000006">
    <property type="entry name" value="Phosphoribosylamine--glycine ligase, chloroplastic"/>
    <property type="match status" value="1"/>
</dbReference>
<dbReference type="Proteomes" id="UP000009222">
    <property type="component" value="Chromosome"/>
</dbReference>
<dbReference type="InterPro" id="IPR020562">
    <property type="entry name" value="PRibGlycinamide_synth_N"/>
</dbReference>
<dbReference type="InterPro" id="IPR020559">
    <property type="entry name" value="PRibGlycinamide_synth_CS"/>
</dbReference>
<dbReference type="NCBIfam" id="TIGR00877">
    <property type="entry name" value="purD"/>
    <property type="match status" value="1"/>
</dbReference>
<evidence type="ECO:0000313" key="17">
    <source>
        <dbReference type="EMBL" id="AEF82878.1"/>
    </source>
</evidence>
<dbReference type="OrthoDB" id="9807240at2"/>
<dbReference type="FunCoup" id="F5YF27">
    <property type="interactions" value="338"/>
</dbReference>
<dbReference type="AlphaFoldDB" id="F5YF27"/>
<dbReference type="EMBL" id="CP001841">
    <property type="protein sequence ID" value="AEF82878.1"/>
    <property type="molecule type" value="Genomic_DNA"/>
</dbReference>
<dbReference type="UniPathway" id="UPA00074">
    <property type="reaction ID" value="UER00125"/>
</dbReference>
<dbReference type="PROSITE" id="PS50975">
    <property type="entry name" value="ATP_GRASP"/>
    <property type="match status" value="1"/>
</dbReference>
<keyword evidence="10" id="KW-0464">Manganese</keyword>
<dbReference type="Pfam" id="PF02843">
    <property type="entry name" value="GARS_C"/>
    <property type="match status" value="1"/>
</dbReference>
<dbReference type="GO" id="GO:0006189">
    <property type="term" value="P:'de novo' IMP biosynthetic process"/>
    <property type="evidence" value="ECO:0007669"/>
    <property type="project" value="UniProtKB-UniRule"/>
</dbReference>
<dbReference type="Gene3D" id="3.90.600.10">
    <property type="entry name" value="Phosphoribosylglycinamide synthetase, C-terminal domain"/>
    <property type="match status" value="1"/>
</dbReference>
<proteinExistence type="inferred from homology"/>
<evidence type="ECO:0000313" key="18">
    <source>
        <dbReference type="Proteomes" id="UP000009222"/>
    </source>
</evidence>
<feature type="domain" description="ATP-grasp" evidence="16">
    <location>
        <begin position="114"/>
        <end position="328"/>
    </location>
</feature>
<dbReference type="PANTHER" id="PTHR43472:SF1">
    <property type="entry name" value="PHOSPHORIBOSYLAMINE--GLYCINE LIGASE, CHLOROPLASTIC"/>
    <property type="match status" value="1"/>
</dbReference>
<dbReference type="GO" id="GO:0046872">
    <property type="term" value="F:metal ion binding"/>
    <property type="evidence" value="ECO:0007669"/>
    <property type="project" value="UniProtKB-KW"/>
</dbReference>
<sequence>MKILVIGSGGREHAMVWKLAQSEKVKHIWVAPGNGGTADEEKTENLPLTADPSTEEGQQALLEFVQAEKIDLTVVGPEAPLAAGIVDKFREAKLAIIGPDKKAARLEASKVYSKSFMEKYGVRAAKSKSFTDPVKALAYAEDNFKKKPKLVIKADGLAAGKGVVIAENFAEAKDCLSSFMKSGSLGDAGKSVVLEEFLQGKEVSILAAVSVKPGKKGVIKPFISARDHKRRFEGAQGPNTGGMGAIAPVPDFSSACEKDFIDSILAPTLKGMEKEKMDYRGFIFFGLMVHEGKCSLLEYNVRLGDPETQAVLPLMDSDLVLLCRVILDNTLADFLLKWKKEFCCAPVLVAKGYPGAYPKGNPIAINPTGIGRSGARLFIAGAQRGQGGPLGSGLRTAGGRVLAISANGASADEAWEKAYEALRFVDFEGMAYRKDIGREDG</sequence>
<dbReference type="SUPFAM" id="SSF52440">
    <property type="entry name" value="PreATP-grasp domain"/>
    <property type="match status" value="1"/>
</dbReference>
<dbReference type="GO" id="GO:0009113">
    <property type="term" value="P:purine nucleobase biosynthetic process"/>
    <property type="evidence" value="ECO:0007669"/>
    <property type="project" value="InterPro"/>
</dbReference>
<evidence type="ECO:0000256" key="5">
    <source>
        <dbReference type="ARBA" id="ARBA00022598"/>
    </source>
</evidence>
<evidence type="ECO:0000256" key="3">
    <source>
        <dbReference type="ARBA" id="ARBA00005174"/>
    </source>
</evidence>
<name>F5YF27_LEAAZ</name>
<dbReference type="eggNOG" id="COG0151">
    <property type="taxonomic scope" value="Bacteria"/>
</dbReference>
<dbReference type="InterPro" id="IPR020561">
    <property type="entry name" value="PRibGlycinamid_synth_ATP-grasp"/>
</dbReference>
<keyword evidence="8 14" id="KW-0658">Purine biosynthesis</keyword>
<dbReference type="SMART" id="SM01209">
    <property type="entry name" value="GARS_A"/>
    <property type="match status" value="1"/>
</dbReference>
<dbReference type="InParanoid" id="F5YF27"/>
<comment type="similarity">
    <text evidence="11 14">Belongs to the GARS family.</text>
</comment>
<gene>
    <name evidence="14 17" type="primary">purD</name>
    <name evidence="17" type="ordered locus">TREAZ_2541</name>
</gene>
<dbReference type="EC" id="6.3.4.13" evidence="4 14"/>
<keyword evidence="5 14" id="KW-0436">Ligase</keyword>
<dbReference type="KEGG" id="taz:TREAZ_2541"/>
<organism evidence="17 18">
    <name type="scientific">Leadbettera azotonutricia (strain ATCC BAA-888 / DSM 13862 / ZAS-9)</name>
    <name type="common">Treponema azotonutricium</name>
    <dbReference type="NCBI Taxonomy" id="545695"/>
    <lineage>
        <taxon>Bacteria</taxon>
        <taxon>Pseudomonadati</taxon>
        <taxon>Spirochaetota</taxon>
        <taxon>Spirochaetia</taxon>
        <taxon>Spirochaetales</taxon>
        <taxon>Breznakiellaceae</taxon>
        <taxon>Leadbettera</taxon>
    </lineage>
</organism>
<evidence type="ECO:0000256" key="1">
    <source>
        <dbReference type="ARBA" id="ARBA00001936"/>
    </source>
</evidence>
<reference evidence="17 18" key="2">
    <citation type="journal article" date="2011" name="ISME J.">
        <title>RNA-seq reveals cooperative metabolic interactions between two termite-gut spirochete species in co-culture.</title>
        <authorList>
            <person name="Rosenthal A.Z."/>
            <person name="Matson E.G."/>
            <person name="Eldar A."/>
            <person name="Leadbetter J.R."/>
        </authorList>
    </citation>
    <scope>NUCLEOTIDE SEQUENCE [LARGE SCALE GENOMIC DNA]</scope>
    <source>
        <strain evidence="18">ATCC BAA-888 / DSM 13862 / ZAS-9</strain>
    </source>
</reference>
<keyword evidence="6" id="KW-0479">Metal-binding</keyword>
<dbReference type="InterPro" id="IPR013815">
    <property type="entry name" value="ATP_grasp_subdomain_1"/>
</dbReference>
<dbReference type="SMART" id="SM01210">
    <property type="entry name" value="GARS_C"/>
    <property type="match status" value="1"/>
</dbReference>
<dbReference type="SUPFAM" id="SSF56059">
    <property type="entry name" value="Glutathione synthetase ATP-binding domain-like"/>
    <property type="match status" value="1"/>
</dbReference>
<evidence type="ECO:0000256" key="9">
    <source>
        <dbReference type="ARBA" id="ARBA00022840"/>
    </source>
</evidence>
<dbReference type="InterPro" id="IPR020560">
    <property type="entry name" value="PRibGlycinamide_synth_C-dom"/>
</dbReference>
<dbReference type="InterPro" id="IPR037123">
    <property type="entry name" value="PRibGlycinamide_synth_C_sf"/>
</dbReference>
<comment type="catalytic activity">
    <reaction evidence="14">
        <text>5-phospho-beta-D-ribosylamine + glycine + ATP = N(1)-(5-phospho-beta-D-ribosyl)glycinamide + ADP + phosphate + H(+)</text>
        <dbReference type="Rhea" id="RHEA:17453"/>
        <dbReference type="ChEBI" id="CHEBI:15378"/>
        <dbReference type="ChEBI" id="CHEBI:30616"/>
        <dbReference type="ChEBI" id="CHEBI:43474"/>
        <dbReference type="ChEBI" id="CHEBI:57305"/>
        <dbReference type="ChEBI" id="CHEBI:58681"/>
        <dbReference type="ChEBI" id="CHEBI:143788"/>
        <dbReference type="ChEBI" id="CHEBI:456216"/>
        <dbReference type="EC" id="6.3.4.13"/>
    </reaction>
</comment>
<protein>
    <recommendedName>
        <fullName evidence="4 14">Phosphoribosylamine--glycine ligase</fullName>
        <ecNumber evidence="4 14">6.3.4.13</ecNumber>
    </recommendedName>
    <alternativeName>
        <fullName evidence="14">GARS</fullName>
    </alternativeName>
    <alternativeName>
        <fullName evidence="12 14">Glycinamide ribonucleotide synthetase</fullName>
    </alternativeName>
    <alternativeName>
        <fullName evidence="13 14">Phosphoribosylglycinamide synthetase</fullName>
    </alternativeName>
</protein>
<dbReference type="RefSeq" id="WP_015712986.1">
    <property type="nucleotide sequence ID" value="NC_015577.1"/>
</dbReference>
<evidence type="ECO:0000256" key="10">
    <source>
        <dbReference type="ARBA" id="ARBA00023211"/>
    </source>
</evidence>
<dbReference type="InterPro" id="IPR011761">
    <property type="entry name" value="ATP-grasp"/>
</dbReference>
<dbReference type="GO" id="GO:0004637">
    <property type="term" value="F:phosphoribosylamine-glycine ligase activity"/>
    <property type="evidence" value="ECO:0007669"/>
    <property type="project" value="UniProtKB-UniRule"/>
</dbReference>
<evidence type="ECO:0000256" key="14">
    <source>
        <dbReference type="HAMAP-Rule" id="MF_00138"/>
    </source>
</evidence>
<evidence type="ECO:0000256" key="7">
    <source>
        <dbReference type="ARBA" id="ARBA00022741"/>
    </source>
</evidence>
<evidence type="ECO:0000256" key="15">
    <source>
        <dbReference type="PROSITE-ProRule" id="PRU00409"/>
    </source>
</evidence>
<dbReference type="Gene3D" id="3.30.470.20">
    <property type="entry name" value="ATP-grasp fold, B domain"/>
    <property type="match status" value="1"/>
</dbReference>
<comment type="pathway">
    <text evidence="3 14">Purine metabolism; IMP biosynthesis via de novo pathway; N(1)-(5-phospho-D-ribosyl)glycinamide from 5-phospho-alpha-D-ribose 1-diphosphate: step 2/2.</text>
</comment>
<comment type="cofactor">
    <cofactor evidence="1">
        <name>Mn(2+)</name>
        <dbReference type="ChEBI" id="CHEBI:29035"/>
    </cofactor>
</comment>
<dbReference type="HOGENOM" id="CLU_027420_3_1_12"/>
<dbReference type="GO" id="GO:0005524">
    <property type="term" value="F:ATP binding"/>
    <property type="evidence" value="ECO:0007669"/>
    <property type="project" value="UniProtKB-UniRule"/>
</dbReference>
<dbReference type="HAMAP" id="MF_00138">
    <property type="entry name" value="GARS"/>
    <property type="match status" value="1"/>
</dbReference>
<dbReference type="PROSITE" id="PS00184">
    <property type="entry name" value="GARS"/>
    <property type="match status" value="1"/>
</dbReference>
<keyword evidence="7 15" id="KW-0547">Nucleotide-binding</keyword>
<evidence type="ECO:0000256" key="13">
    <source>
        <dbReference type="ARBA" id="ARBA00042864"/>
    </source>
</evidence>
<dbReference type="Gene3D" id="3.40.50.20">
    <property type="match status" value="1"/>
</dbReference>
<evidence type="ECO:0000256" key="4">
    <source>
        <dbReference type="ARBA" id="ARBA00013255"/>
    </source>
</evidence>
<evidence type="ECO:0000256" key="11">
    <source>
        <dbReference type="ARBA" id="ARBA00038345"/>
    </source>
</evidence>
<evidence type="ECO:0000256" key="12">
    <source>
        <dbReference type="ARBA" id="ARBA00042242"/>
    </source>
</evidence>
<dbReference type="Pfam" id="PF02844">
    <property type="entry name" value="GARS_N"/>
    <property type="match status" value="1"/>
</dbReference>
<reference evidence="18" key="1">
    <citation type="submission" date="2009-12" db="EMBL/GenBank/DDBJ databases">
        <title>Complete sequence of Treponema azotonutricium strain ZAS-9.</title>
        <authorList>
            <person name="Tetu S.G."/>
            <person name="Matson E."/>
            <person name="Ren Q."/>
            <person name="Seshadri R."/>
            <person name="Elbourne L."/>
            <person name="Hassan K.A."/>
            <person name="Durkin A."/>
            <person name="Radune D."/>
            <person name="Mohamoud Y."/>
            <person name="Shay R."/>
            <person name="Jin S."/>
            <person name="Zhang X."/>
            <person name="Lucey K."/>
            <person name="Ballor N.R."/>
            <person name="Ottesen E."/>
            <person name="Rosenthal R."/>
            <person name="Allen A."/>
            <person name="Leadbetter J.R."/>
            <person name="Paulsen I.T."/>
        </authorList>
    </citation>
    <scope>NUCLEOTIDE SEQUENCE [LARGE SCALE GENOMIC DNA]</scope>
    <source>
        <strain evidence="18">ATCC BAA-888 / DSM 13862 / ZAS-9</strain>
    </source>
</reference>
<keyword evidence="9 15" id="KW-0067">ATP-binding</keyword>
<evidence type="ECO:0000256" key="2">
    <source>
        <dbReference type="ARBA" id="ARBA00001946"/>
    </source>
</evidence>
<dbReference type="STRING" id="545695.TREAZ_2541"/>
<evidence type="ECO:0000259" key="16">
    <source>
        <dbReference type="PROSITE" id="PS50975"/>
    </source>
</evidence>